<evidence type="ECO:0000313" key="3">
    <source>
        <dbReference type="Proteomes" id="UP000007993"/>
    </source>
</evidence>
<comment type="caution">
    <text evidence="2">The sequence shown here is derived from an EMBL/GenBank/DDBJ whole genome shotgun (WGS) entry which is preliminary data.</text>
</comment>
<dbReference type="PATRIC" id="fig|993517.3.peg.6301"/>
<reference evidence="2 3" key="1">
    <citation type="journal article" date="2013" name="Mar. Genomics">
        <title>Expression of sulfatases in Rhodopirellula baltica and the diversity of sulfatases in the genus Rhodopirellula.</title>
        <authorList>
            <person name="Wegner C.E."/>
            <person name="Richter-Heitmann T."/>
            <person name="Klindworth A."/>
            <person name="Klockow C."/>
            <person name="Richter M."/>
            <person name="Achstetter T."/>
            <person name="Glockner F.O."/>
            <person name="Harder J."/>
        </authorList>
    </citation>
    <scope>NUCLEOTIDE SEQUENCE [LARGE SCALE GENOMIC DNA]</scope>
    <source>
        <strain evidence="2 3">SH28</strain>
    </source>
</reference>
<organism evidence="2 3">
    <name type="scientific">Rhodopirellula baltica SH28</name>
    <dbReference type="NCBI Taxonomy" id="993517"/>
    <lineage>
        <taxon>Bacteria</taxon>
        <taxon>Pseudomonadati</taxon>
        <taxon>Planctomycetota</taxon>
        <taxon>Planctomycetia</taxon>
        <taxon>Pirellulales</taxon>
        <taxon>Pirellulaceae</taxon>
        <taxon>Rhodopirellula</taxon>
    </lineage>
</organism>
<evidence type="ECO:0000256" key="1">
    <source>
        <dbReference type="SAM" id="SignalP"/>
    </source>
</evidence>
<feature type="signal peptide" evidence="1">
    <location>
        <begin position="1"/>
        <end position="17"/>
    </location>
</feature>
<gene>
    <name evidence="2" type="ORF">RBSH_05814</name>
</gene>
<dbReference type="EMBL" id="AMCW01000167">
    <property type="protein sequence ID" value="EKJ98918.1"/>
    <property type="molecule type" value="Genomic_DNA"/>
</dbReference>
<keyword evidence="1" id="KW-0732">Signal</keyword>
<dbReference type="AlphaFoldDB" id="K5D7Z4"/>
<proteinExistence type="predicted"/>
<name>K5D7Z4_RHOBT</name>
<sequence>MFFKAFSMASLKTTAFALPSFVTELQAQHEPVNDFPCKRFRSDEQSGNHCTSQCASTHSLCAYSSTYFLYVVPPDFLSLVPPTKKSWLTETRCSPKHNCHAAGTQLNSPLLLHGAIHRKFRQPMLRSARCLL</sequence>
<feature type="chain" id="PRO_5003887048" description="Secreted protein" evidence="1">
    <location>
        <begin position="18"/>
        <end position="132"/>
    </location>
</feature>
<dbReference type="Proteomes" id="UP000007993">
    <property type="component" value="Unassembled WGS sequence"/>
</dbReference>
<protein>
    <recommendedName>
        <fullName evidence="4">Secreted protein</fullName>
    </recommendedName>
</protein>
<evidence type="ECO:0000313" key="2">
    <source>
        <dbReference type="EMBL" id="EKJ98918.1"/>
    </source>
</evidence>
<evidence type="ECO:0008006" key="4">
    <source>
        <dbReference type="Google" id="ProtNLM"/>
    </source>
</evidence>
<accession>K5D7Z4</accession>